<gene>
    <name evidence="1" type="ORF">CCUS01_14221</name>
</gene>
<protein>
    <submittedName>
        <fullName evidence="1">Uncharacterized protein</fullName>
    </submittedName>
</protein>
<dbReference type="Proteomes" id="UP001239213">
    <property type="component" value="Unassembled WGS sequence"/>
</dbReference>
<keyword evidence="2" id="KW-1185">Reference proteome</keyword>
<sequence>MYLRSPSGRAVGKVTQTLVASHGSPTTYTIDINYIIEGDLILLCFPRLTQERLSNRIQRLSSQLPITSTTLSACQTKSIQSIQLKREATQTSASHFGAATTLRLNYKSASKMNSMIDSVGTPEDAVDNGCIGDSWLENNHFGRIVTSHRAN</sequence>
<evidence type="ECO:0000313" key="1">
    <source>
        <dbReference type="EMBL" id="KAK1491607.1"/>
    </source>
</evidence>
<organism evidence="1 2">
    <name type="scientific">Colletotrichum cuscutae</name>
    <dbReference type="NCBI Taxonomy" id="1209917"/>
    <lineage>
        <taxon>Eukaryota</taxon>
        <taxon>Fungi</taxon>
        <taxon>Dikarya</taxon>
        <taxon>Ascomycota</taxon>
        <taxon>Pezizomycotina</taxon>
        <taxon>Sordariomycetes</taxon>
        <taxon>Hypocreomycetidae</taxon>
        <taxon>Glomerellales</taxon>
        <taxon>Glomerellaceae</taxon>
        <taxon>Colletotrichum</taxon>
        <taxon>Colletotrichum acutatum species complex</taxon>
    </lineage>
</organism>
<comment type="caution">
    <text evidence="1">The sequence shown here is derived from an EMBL/GenBank/DDBJ whole genome shotgun (WGS) entry which is preliminary data.</text>
</comment>
<evidence type="ECO:0000313" key="2">
    <source>
        <dbReference type="Proteomes" id="UP001239213"/>
    </source>
</evidence>
<dbReference type="AlphaFoldDB" id="A0AAI9Y9V8"/>
<dbReference type="EMBL" id="MPDP01000034">
    <property type="protein sequence ID" value="KAK1491607.1"/>
    <property type="molecule type" value="Genomic_DNA"/>
</dbReference>
<name>A0AAI9Y9V8_9PEZI</name>
<proteinExistence type="predicted"/>
<accession>A0AAI9Y9V8</accession>
<reference evidence="1" key="1">
    <citation type="submission" date="2016-11" db="EMBL/GenBank/DDBJ databases">
        <title>The genome sequence of Colletotrichum cuscutae.</title>
        <authorList>
            <person name="Baroncelli R."/>
        </authorList>
    </citation>
    <scope>NUCLEOTIDE SEQUENCE</scope>
    <source>
        <strain evidence="1">IMI 304802</strain>
    </source>
</reference>